<dbReference type="Gene3D" id="3.20.20.80">
    <property type="entry name" value="Glycosidases"/>
    <property type="match status" value="1"/>
</dbReference>
<evidence type="ECO:0000259" key="2">
    <source>
        <dbReference type="Pfam" id="PF11790"/>
    </source>
</evidence>
<dbReference type="PANTHER" id="PTHR34154">
    <property type="entry name" value="ALKALI-SENSITIVE LINKAGE PROTEIN 1"/>
    <property type="match status" value="1"/>
</dbReference>
<accession>A0A2T3Z1N3</accession>
<dbReference type="Proteomes" id="UP000240493">
    <property type="component" value="Unassembled WGS sequence"/>
</dbReference>
<feature type="chain" id="PRO_5015594563" evidence="1">
    <location>
        <begin position="19"/>
        <end position="321"/>
    </location>
</feature>
<dbReference type="InterPro" id="IPR017853">
    <property type="entry name" value="GH"/>
</dbReference>
<keyword evidence="1" id="KW-0732">Signal</keyword>
<dbReference type="InterPro" id="IPR024655">
    <property type="entry name" value="Asl1_glyco_hydro_catalytic"/>
</dbReference>
<protein>
    <submittedName>
        <fullName evidence="3">Glycoside hydrolase family 128 protein</fullName>
    </submittedName>
</protein>
<feature type="domain" description="Asl1-like glycosyl hydrolase catalytic" evidence="2">
    <location>
        <begin position="26"/>
        <end position="281"/>
    </location>
</feature>
<evidence type="ECO:0000256" key="1">
    <source>
        <dbReference type="SAM" id="SignalP"/>
    </source>
</evidence>
<gene>
    <name evidence="3" type="ORF">M441DRAFT_29065</name>
</gene>
<dbReference type="EMBL" id="KZ679265">
    <property type="protein sequence ID" value="PTB38724.1"/>
    <property type="molecule type" value="Genomic_DNA"/>
</dbReference>
<organism evidence="3 4">
    <name type="scientific">Trichoderma asperellum (strain ATCC 204424 / CBS 433.97 / NBRC 101777)</name>
    <dbReference type="NCBI Taxonomy" id="1042311"/>
    <lineage>
        <taxon>Eukaryota</taxon>
        <taxon>Fungi</taxon>
        <taxon>Dikarya</taxon>
        <taxon>Ascomycota</taxon>
        <taxon>Pezizomycotina</taxon>
        <taxon>Sordariomycetes</taxon>
        <taxon>Hypocreomycetidae</taxon>
        <taxon>Hypocreales</taxon>
        <taxon>Hypocreaceae</taxon>
        <taxon>Trichoderma</taxon>
    </lineage>
</organism>
<keyword evidence="3" id="KW-0378">Hydrolase</keyword>
<dbReference type="AlphaFoldDB" id="A0A2T3Z1N3"/>
<dbReference type="SUPFAM" id="SSF51445">
    <property type="entry name" value="(Trans)glycosidases"/>
    <property type="match status" value="1"/>
</dbReference>
<dbReference type="GO" id="GO:0009277">
    <property type="term" value="C:fungal-type cell wall"/>
    <property type="evidence" value="ECO:0007669"/>
    <property type="project" value="TreeGrafter"/>
</dbReference>
<dbReference type="Pfam" id="PF11790">
    <property type="entry name" value="Glyco_hydro_cc"/>
    <property type="match status" value="1"/>
</dbReference>
<dbReference type="PANTHER" id="PTHR34154:SF3">
    <property type="entry name" value="ALKALI-SENSITIVE LINKAGE PROTEIN 1"/>
    <property type="match status" value="1"/>
</dbReference>
<proteinExistence type="predicted"/>
<evidence type="ECO:0000313" key="3">
    <source>
        <dbReference type="EMBL" id="PTB38724.1"/>
    </source>
</evidence>
<name>A0A2T3Z1N3_TRIA4</name>
<keyword evidence="4" id="KW-1185">Reference proteome</keyword>
<dbReference type="GO" id="GO:0016787">
    <property type="term" value="F:hydrolase activity"/>
    <property type="evidence" value="ECO:0007669"/>
    <property type="project" value="UniProtKB-KW"/>
</dbReference>
<reference evidence="3 4" key="1">
    <citation type="submission" date="2016-07" db="EMBL/GenBank/DDBJ databases">
        <title>Multiple horizontal gene transfer events from other fungi enriched the ability of initially mycotrophic Trichoderma (Ascomycota) to feed on dead plant biomass.</title>
        <authorList>
            <consortium name="DOE Joint Genome Institute"/>
            <person name="Aerts A."/>
            <person name="Atanasova L."/>
            <person name="Chenthamara K."/>
            <person name="Zhang J."/>
            <person name="Grujic M."/>
            <person name="Henrissat B."/>
            <person name="Kuo A."/>
            <person name="Salamov A."/>
            <person name="Lipzen A."/>
            <person name="Labutti K."/>
            <person name="Barry K."/>
            <person name="Miao Y."/>
            <person name="Rahimi M.J."/>
            <person name="Shen Q."/>
            <person name="Grigoriev I.V."/>
            <person name="Kubicek C.P."/>
            <person name="Druzhinina I.S."/>
        </authorList>
    </citation>
    <scope>NUCLEOTIDE SEQUENCE [LARGE SCALE GENOMIC DNA]</scope>
    <source>
        <strain evidence="3 4">CBS 433.97</strain>
    </source>
</reference>
<evidence type="ECO:0000313" key="4">
    <source>
        <dbReference type="Proteomes" id="UP000240493"/>
    </source>
</evidence>
<feature type="signal peptide" evidence="1">
    <location>
        <begin position="1"/>
        <end position="18"/>
    </location>
</feature>
<dbReference type="GO" id="GO:0071966">
    <property type="term" value="P:fungal-type cell wall polysaccharide metabolic process"/>
    <property type="evidence" value="ECO:0007669"/>
    <property type="project" value="TreeGrafter"/>
</dbReference>
<dbReference type="InterPro" id="IPR053183">
    <property type="entry name" value="ASL1"/>
</dbReference>
<sequence>MTSFALLQLFLLAGFASASTSDKRGLVFTPNPAYPADNEVWVQSGSDLTWYYNYQALPSSPYNTSLSQQQFEFVPMMWGVSSNLSDTNFLNQVKTLIKQGTNISHVLGFNEPDGSTSTGGSGISPANAATAWVANFEPLGKMGIKLGLPACTGGPDSLPWLKQFLSNCSALVSTDNQKKNCTFDFLPVHWYDNFAGLASLIGERRATWPDTDIWVTEYAFANQDLQTTQEYFNQTIDYFDKLDYIARYTYFGAFRSKASNVGPNVPFLNNAGKLTDIGAWYLGFSETNVKPTSSASLSTGIVSNWIILGVGLMTACIGGLL</sequence>
<dbReference type="FunFam" id="3.20.20.80:FF:000207">
    <property type="entry name" value="Glycoside hydrolase family 128 protein"/>
    <property type="match status" value="1"/>
</dbReference>
<dbReference type="STRING" id="1042311.A0A2T3Z1N3"/>
<dbReference type="OrthoDB" id="43654at2759"/>